<comment type="pathway">
    <text evidence="2">Aminoacyl-tRNA biosynthesis; selenocysteinyl-tRNA(Sec) biosynthesis; L-seryl-tRNA(Sec) from L-serine and tRNA(Sec): step 1/1.</text>
</comment>
<keyword evidence="9" id="KW-0648">Protein biosynthesis</keyword>
<dbReference type="NCBIfam" id="TIGR00414">
    <property type="entry name" value="serS"/>
    <property type="match status" value="1"/>
</dbReference>
<dbReference type="InterPro" id="IPR006195">
    <property type="entry name" value="aa-tRNA-synth_II"/>
</dbReference>
<evidence type="ECO:0000313" key="19">
    <source>
        <dbReference type="Proteomes" id="UP000007076"/>
    </source>
</evidence>
<dbReference type="PANTHER" id="PTHR43697:SF1">
    <property type="entry name" value="SERINE--TRNA LIGASE"/>
    <property type="match status" value="1"/>
</dbReference>
<dbReference type="PRINTS" id="PR00981">
    <property type="entry name" value="TRNASYNTHSER"/>
</dbReference>
<evidence type="ECO:0000256" key="15">
    <source>
        <dbReference type="PIRSR" id="PIRSR001529-1"/>
    </source>
</evidence>
<evidence type="ECO:0000313" key="18">
    <source>
        <dbReference type="EMBL" id="BAJ26751.1"/>
    </source>
</evidence>
<dbReference type="eggNOG" id="COG0172">
    <property type="taxonomic scope" value="Bacteria"/>
</dbReference>
<evidence type="ECO:0000256" key="5">
    <source>
        <dbReference type="ARBA" id="ARBA00022490"/>
    </source>
</evidence>
<dbReference type="PROSITE" id="PS50862">
    <property type="entry name" value="AA_TRNA_LIGASE_II"/>
    <property type="match status" value="1"/>
</dbReference>
<keyword evidence="19" id="KW-1185">Reference proteome</keyword>
<dbReference type="InterPro" id="IPR042103">
    <property type="entry name" value="SerRS_1_N_sf"/>
</dbReference>
<dbReference type="PANTHER" id="PTHR43697">
    <property type="entry name" value="SERYL-TRNA SYNTHETASE"/>
    <property type="match status" value="1"/>
</dbReference>
<dbReference type="SUPFAM" id="SSF55681">
    <property type="entry name" value="Class II aaRS and biotin synthetases"/>
    <property type="match status" value="1"/>
</dbReference>
<feature type="domain" description="Aminoacyl-transfer RNA synthetases class-II family profile" evidence="17">
    <location>
        <begin position="130"/>
        <end position="401"/>
    </location>
</feature>
<dbReference type="Proteomes" id="UP000007076">
    <property type="component" value="Chromosome"/>
</dbReference>
<evidence type="ECO:0000256" key="14">
    <source>
        <dbReference type="NCBIfam" id="TIGR00414"/>
    </source>
</evidence>
<feature type="binding site" evidence="16">
    <location>
        <begin position="255"/>
        <end position="257"/>
    </location>
    <ligand>
        <name>ATP</name>
        <dbReference type="ChEBI" id="CHEBI:30616"/>
    </ligand>
</feature>
<dbReference type="STRING" id="452652.KSE_09140"/>
<proteinExistence type="inferred from homology"/>
<comment type="catalytic activity">
    <reaction evidence="13">
        <text>tRNA(Ser) + L-serine + ATP = L-seryl-tRNA(Ser) + AMP + diphosphate + H(+)</text>
        <dbReference type="Rhea" id="RHEA:12292"/>
        <dbReference type="Rhea" id="RHEA-COMP:9669"/>
        <dbReference type="Rhea" id="RHEA-COMP:9703"/>
        <dbReference type="ChEBI" id="CHEBI:15378"/>
        <dbReference type="ChEBI" id="CHEBI:30616"/>
        <dbReference type="ChEBI" id="CHEBI:33019"/>
        <dbReference type="ChEBI" id="CHEBI:33384"/>
        <dbReference type="ChEBI" id="CHEBI:78442"/>
        <dbReference type="ChEBI" id="CHEBI:78533"/>
        <dbReference type="ChEBI" id="CHEBI:456215"/>
        <dbReference type="EC" id="6.1.1.11"/>
    </reaction>
</comment>
<keyword evidence="7" id="KW-0547">Nucleotide-binding</keyword>
<organism evidence="18 19">
    <name type="scientific">Kitasatospora setae (strain ATCC 33774 / DSM 43861 / JCM 3304 / KCC A-0304 / NBRC 14216 / KM-6054)</name>
    <name type="common">Streptomyces setae</name>
    <dbReference type="NCBI Taxonomy" id="452652"/>
    <lineage>
        <taxon>Bacteria</taxon>
        <taxon>Bacillati</taxon>
        <taxon>Actinomycetota</taxon>
        <taxon>Actinomycetes</taxon>
        <taxon>Kitasatosporales</taxon>
        <taxon>Streptomycetaceae</taxon>
        <taxon>Kitasatospora</taxon>
    </lineage>
</organism>
<evidence type="ECO:0000256" key="9">
    <source>
        <dbReference type="ARBA" id="ARBA00022917"/>
    </source>
</evidence>
<feature type="binding site" evidence="16">
    <location>
        <begin position="342"/>
        <end position="345"/>
    </location>
    <ligand>
        <name>ATP</name>
        <dbReference type="ChEBI" id="CHEBI:30616"/>
    </ligand>
</feature>
<comment type="similarity">
    <text evidence="3">Belongs to the class-II aminoacyl-tRNA synthetase family. Type-1 seryl-tRNA synthetase subfamily.</text>
</comment>
<dbReference type="InterPro" id="IPR002314">
    <property type="entry name" value="aa-tRNA-synt_IIb"/>
</dbReference>
<evidence type="ECO:0000256" key="2">
    <source>
        <dbReference type="ARBA" id="ARBA00005045"/>
    </source>
</evidence>
<dbReference type="AlphaFoldDB" id="E4N6C0"/>
<protein>
    <recommendedName>
        <fullName evidence="11 14">Serine--tRNA ligase</fullName>
        <ecNumber evidence="4 14">6.1.1.11</ecNumber>
    </recommendedName>
</protein>
<evidence type="ECO:0000256" key="16">
    <source>
        <dbReference type="PIRSR" id="PIRSR001529-2"/>
    </source>
</evidence>
<evidence type="ECO:0000256" key="3">
    <source>
        <dbReference type="ARBA" id="ARBA00010728"/>
    </source>
</evidence>
<dbReference type="InterPro" id="IPR002317">
    <property type="entry name" value="Ser-tRNA-ligase_type_1"/>
</dbReference>
<name>E4N6C0_KITSK</name>
<evidence type="ECO:0000256" key="6">
    <source>
        <dbReference type="ARBA" id="ARBA00022598"/>
    </source>
</evidence>
<evidence type="ECO:0000256" key="13">
    <source>
        <dbReference type="ARBA" id="ARBA00048823"/>
    </source>
</evidence>
<keyword evidence="5" id="KW-0963">Cytoplasm</keyword>
<dbReference type="PIRSF" id="PIRSF001529">
    <property type="entry name" value="Ser-tRNA-synth_IIa"/>
    <property type="match status" value="1"/>
</dbReference>
<dbReference type="InterPro" id="IPR033729">
    <property type="entry name" value="SerRS_core"/>
</dbReference>
<evidence type="ECO:0000259" key="17">
    <source>
        <dbReference type="PROSITE" id="PS50862"/>
    </source>
</evidence>
<evidence type="ECO:0000256" key="10">
    <source>
        <dbReference type="ARBA" id="ARBA00023146"/>
    </source>
</evidence>
<dbReference type="EMBL" id="AP010968">
    <property type="protein sequence ID" value="BAJ26751.1"/>
    <property type="molecule type" value="Genomic_DNA"/>
</dbReference>
<dbReference type="CDD" id="cd00770">
    <property type="entry name" value="SerRS_core"/>
    <property type="match status" value="1"/>
</dbReference>
<dbReference type="Gene3D" id="1.10.287.40">
    <property type="entry name" value="Serine-tRNA synthetase, tRNA binding domain"/>
    <property type="match status" value="1"/>
</dbReference>
<dbReference type="PATRIC" id="fig|452652.3.peg.902"/>
<dbReference type="GO" id="GO:0006434">
    <property type="term" value="P:seryl-tRNA aminoacylation"/>
    <property type="evidence" value="ECO:0007669"/>
    <property type="project" value="UniProtKB-UniRule"/>
</dbReference>
<feature type="binding site" evidence="15">
    <location>
        <position position="374"/>
    </location>
    <ligand>
        <name>L-serine</name>
        <dbReference type="ChEBI" id="CHEBI:33384"/>
    </ligand>
</feature>
<dbReference type="InterPro" id="IPR010978">
    <property type="entry name" value="tRNA-bd_arm"/>
</dbReference>
<gene>
    <name evidence="18" type="primary">vlmL</name>
    <name evidence="18" type="synonym">serS4</name>
    <name evidence="18" type="ordered locus">KSE_09140</name>
</gene>
<feature type="binding site" evidence="15">
    <location>
        <position position="255"/>
    </location>
    <ligand>
        <name>L-serine</name>
        <dbReference type="ChEBI" id="CHEBI:33384"/>
    </ligand>
</feature>
<comment type="subcellular location">
    <subcellularLocation>
        <location evidence="1">Cytoplasm</location>
    </subcellularLocation>
</comment>
<dbReference type="GO" id="GO:0005737">
    <property type="term" value="C:cytoplasm"/>
    <property type="evidence" value="ECO:0007669"/>
    <property type="project" value="UniProtKB-SubCell"/>
</dbReference>
<dbReference type="KEGG" id="ksk:KSE_09140"/>
<dbReference type="HOGENOM" id="CLU_023797_1_1_11"/>
<feature type="binding site" evidence="15">
    <location>
        <position position="224"/>
    </location>
    <ligand>
        <name>L-serine</name>
        <dbReference type="ChEBI" id="CHEBI:33384"/>
    </ligand>
</feature>
<evidence type="ECO:0000256" key="4">
    <source>
        <dbReference type="ARBA" id="ARBA00012840"/>
    </source>
</evidence>
<comment type="catalytic activity">
    <reaction evidence="12">
        <text>tRNA(Sec) + L-serine + ATP = L-seryl-tRNA(Sec) + AMP + diphosphate + H(+)</text>
        <dbReference type="Rhea" id="RHEA:42580"/>
        <dbReference type="Rhea" id="RHEA-COMP:9742"/>
        <dbReference type="Rhea" id="RHEA-COMP:10128"/>
        <dbReference type="ChEBI" id="CHEBI:15378"/>
        <dbReference type="ChEBI" id="CHEBI:30616"/>
        <dbReference type="ChEBI" id="CHEBI:33019"/>
        <dbReference type="ChEBI" id="CHEBI:33384"/>
        <dbReference type="ChEBI" id="CHEBI:78442"/>
        <dbReference type="ChEBI" id="CHEBI:78533"/>
        <dbReference type="ChEBI" id="CHEBI:456215"/>
        <dbReference type="EC" id="6.1.1.11"/>
    </reaction>
</comment>
<evidence type="ECO:0000256" key="11">
    <source>
        <dbReference type="ARBA" id="ARBA00039158"/>
    </source>
</evidence>
<dbReference type="RefSeq" id="WP_014134070.1">
    <property type="nucleotide sequence ID" value="NC_016109.1"/>
</dbReference>
<sequence length="420" mass="45863">MHPLRDLLSPEAVTALARRGYRLDADSLAELAALRSRLVAERDALHAAIRITTRRHRPATQEDAAEGRDLRQRAGDLAAQLREAEQRLRDFLLAVPNTPLECVPPGRADEAAVELRQWGARPEFGFAPRDHVALGAGSGILDLERAGRVSGARFAVLRGAGARLERALASFLLDLHTREHGYVEMSVPHLVTRESMTATGQLPKFADDLFGTRAAERELFLIPTAEVPLVNLFRGETLSSAALPLAVTAHTACFRSEAGSYGRDTRGVIRLHEFAKVELVRLCAAQDARHEHEVLLGHAEEALRRLGLHYRVVELRTGDLGFSARRTYDLEVWLPGQQRYREISSVSDCGTFQGRRAGIKVKTAGANEFAATLNGSGLPIGRTMAALLEQFQREDGSVAVPAALVPHTGFEVIAPDGGVR</sequence>
<keyword evidence="6 18" id="KW-0436">Ligase</keyword>
<reference evidence="18 19" key="1">
    <citation type="journal article" date="2010" name="DNA Res.">
        <title>Genome sequence of Kitasatospora setae NBRC 14216T: an evolutionary snapshot of the family Streptomycetaceae.</title>
        <authorList>
            <person name="Ichikawa N."/>
            <person name="Oguchi A."/>
            <person name="Ikeda H."/>
            <person name="Ishikawa J."/>
            <person name="Kitani S."/>
            <person name="Watanabe Y."/>
            <person name="Nakamura S."/>
            <person name="Katano Y."/>
            <person name="Kishi E."/>
            <person name="Sasagawa M."/>
            <person name="Ankai A."/>
            <person name="Fukui S."/>
            <person name="Hashimoto Y."/>
            <person name="Kamata S."/>
            <person name="Otoguro M."/>
            <person name="Tanikawa S."/>
            <person name="Nihira T."/>
            <person name="Horinouchi S."/>
            <person name="Ohnishi Y."/>
            <person name="Hayakawa M."/>
            <person name="Kuzuyama T."/>
            <person name="Arisawa A."/>
            <person name="Nomoto F."/>
            <person name="Miura H."/>
            <person name="Takahashi Y."/>
            <person name="Fujita N."/>
        </authorList>
    </citation>
    <scope>NUCLEOTIDE SEQUENCE [LARGE SCALE GENOMIC DNA]</scope>
    <source>
        <strain evidence="19">ATCC 33774 / DSM 43861 / JCM 3304 / KCC A-0304 / NBRC 14216 / KM-6054</strain>
    </source>
</reference>
<accession>E4N6C0</accession>
<evidence type="ECO:0000256" key="8">
    <source>
        <dbReference type="ARBA" id="ARBA00022840"/>
    </source>
</evidence>
<feature type="binding site" evidence="15">
    <location>
        <position position="278"/>
    </location>
    <ligand>
        <name>L-serine</name>
        <dbReference type="ChEBI" id="CHEBI:33384"/>
    </ligand>
</feature>
<evidence type="ECO:0000256" key="1">
    <source>
        <dbReference type="ARBA" id="ARBA00004496"/>
    </source>
</evidence>
<evidence type="ECO:0000256" key="12">
    <source>
        <dbReference type="ARBA" id="ARBA00047929"/>
    </source>
</evidence>
<dbReference type="Pfam" id="PF00587">
    <property type="entry name" value="tRNA-synt_2b"/>
    <property type="match status" value="1"/>
</dbReference>
<keyword evidence="10 18" id="KW-0030">Aminoacyl-tRNA synthetase</keyword>
<evidence type="ECO:0000256" key="7">
    <source>
        <dbReference type="ARBA" id="ARBA00022741"/>
    </source>
</evidence>
<dbReference type="Gene3D" id="3.30.930.10">
    <property type="entry name" value="Bira Bifunctional Protein, Domain 2"/>
    <property type="match status" value="1"/>
</dbReference>
<dbReference type="SUPFAM" id="SSF46589">
    <property type="entry name" value="tRNA-binding arm"/>
    <property type="match status" value="1"/>
</dbReference>
<dbReference type="EC" id="6.1.1.11" evidence="4 14"/>
<dbReference type="GO" id="GO:0005524">
    <property type="term" value="F:ATP binding"/>
    <property type="evidence" value="ECO:0007669"/>
    <property type="project" value="UniProtKB-KW"/>
</dbReference>
<dbReference type="GO" id="GO:0004828">
    <property type="term" value="F:serine-tRNA ligase activity"/>
    <property type="evidence" value="ECO:0007669"/>
    <property type="project" value="UniProtKB-UniRule"/>
</dbReference>
<keyword evidence="8 16" id="KW-0067">ATP-binding</keyword>
<dbReference type="InterPro" id="IPR045864">
    <property type="entry name" value="aa-tRNA-synth_II/BPL/LPL"/>
</dbReference>